<name>A0A126QPG8_9BACT</name>
<dbReference type="GO" id="GO:0006935">
    <property type="term" value="P:chemotaxis"/>
    <property type="evidence" value="ECO:0007669"/>
    <property type="project" value="UniProtKB-KW"/>
</dbReference>
<evidence type="ECO:0000256" key="3">
    <source>
        <dbReference type="ARBA" id="ARBA00022490"/>
    </source>
</evidence>
<dbReference type="OrthoDB" id="9790406at2"/>
<dbReference type="PROSITE" id="PS50851">
    <property type="entry name" value="CHEW"/>
    <property type="match status" value="1"/>
</dbReference>
<dbReference type="Proteomes" id="UP000055611">
    <property type="component" value="Chromosome"/>
</dbReference>
<feature type="domain" description="CheW-like" evidence="5">
    <location>
        <begin position="20"/>
        <end position="160"/>
    </location>
</feature>
<dbReference type="RefSeq" id="WP_066804466.1">
    <property type="nucleotide sequence ID" value="NZ_CAUVXY020000015.1"/>
</dbReference>
<protein>
    <recommendedName>
        <fullName evidence="2">Chemotaxis protein CheW</fullName>
    </recommendedName>
</protein>
<keyword evidence="8" id="KW-1185">Reference proteome</keyword>
<keyword evidence="4" id="KW-0145">Chemotaxis</keyword>
<dbReference type="EMBL" id="SOBK01000009">
    <property type="protein sequence ID" value="TDT87157.1"/>
    <property type="molecule type" value="Genomic_DNA"/>
</dbReference>
<evidence type="ECO:0000313" key="9">
    <source>
        <dbReference type="Proteomes" id="UP000295506"/>
    </source>
</evidence>
<dbReference type="EMBL" id="CP014206">
    <property type="protein sequence ID" value="AMK11892.1"/>
    <property type="molecule type" value="Genomic_DNA"/>
</dbReference>
<dbReference type="SUPFAM" id="SSF50341">
    <property type="entry name" value="CheW-like"/>
    <property type="match status" value="1"/>
</dbReference>
<dbReference type="Proteomes" id="UP000295506">
    <property type="component" value="Unassembled WGS sequence"/>
</dbReference>
<sequence>MNLEAEDIFDAEEVEVDQELIQLVTFSIGDEEFGVNILQVQEIIRTMEITNVPRAPEFVEGVINLRGKVIPIVDMRRRFGLRSKEHDKYTRIIVIEIDMIIVGFVVDAVSEVLRIPANSVQPPPPVVAGMDSDYIDGVGKLEDRLLILLDMDSLLDNEEKEALGAV</sequence>
<dbReference type="FunFam" id="2.40.50.180:FF:000002">
    <property type="entry name" value="Chemotaxis protein CheW"/>
    <property type="match status" value="1"/>
</dbReference>
<dbReference type="KEGG" id="dej:AWY79_12595"/>
<dbReference type="SMART" id="SM00260">
    <property type="entry name" value="CheW"/>
    <property type="match status" value="1"/>
</dbReference>
<evidence type="ECO:0000313" key="8">
    <source>
        <dbReference type="Proteomes" id="UP000055611"/>
    </source>
</evidence>
<evidence type="ECO:0000313" key="7">
    <source>
        <dbReference type="EMBL" id="TDT87157.1"/>
    </source>
</evidence>
<dbReference type="Pfam" id="PF01584">
    <property type="entry name" value="CheW"/>
    <property type="match status" value="1"/>
</dbReference>
<dbReference type="GO" id="GO:0005829">
    <property type="term" value="C:cytosol"/>
    <property type="evidence" value="ECO:0007669"/>
    <property type="project" value="TreeGrafter"/>
</dbReference>
<evidence type="ECO:0000256" key="2">
    <source>
        <dbReference type="ARBA" id="ARBA00021483"/>
    </source>
</evidence>
<accession>A0A126QPG8</accession>
<dbReference type="Gene3D" id="2.30.30.40">
    <property type="entry name" value="SH3 Domains"/>
    <property type="match status" value="1"/>
</dbReference>
<reference evidence="7 9" key="2">
    <citation type="submission" date="2019-03" db="EMBL/GenBank/DDBJ databases">
        <title>Genomic Encyclopedia of Type Strains, Phase IV (KMG-IV): sequencing the most valuable type-strain genomes for metagenomic binning, comparative biology and taxonomic classification.</title>
        <authorList>
            <person name="Goeker M."/>
        </authorList>
    </citation>
    <scope>NUCLEOTIDE SEQUENCE [LARGE SCALE GENOMIC DNA]</scope>
    <source>
        <strain evidence="7 9">DSM 101483</strain>
    </source>
</reference>
<evidence type="ECO:0000259" key="5">
    <source>
        <dbReference type="PROSITE" id="PS50851"/>
    </source>
</evidence>
<proteinExistence type="predicted"/>
<evidence type="ECO:0000256" key="4">
    <source>
        <dbReference type="ARBA" id="ARBA00022500"/>
    </source>
</evidence>
<dbReference type="PANTHER" id="PTHR22617">
    <property type="entry name" value="CHEMOTAXIS SENSOR HISTIDINE KINASE-RELATED"/>
    <property type="match status" value="1"/>
</dbReference>
<dbReference type="InterPro" id="IPR002545">
    <property type="entry name" value="CheW-lke_dom"/>
</dbReference>
<dbReference type="CDD" id="cd00732">
    <property type="entry name" value="CheW"/>
    <property type="match status" value="1"/>
</dbReference>
<dbReference type="InterPro" id="IPR039315">
    <property type="entry name" value="CheW"/>
</dbReference>
<evidence type="ECO:0000256" key="1">
    <source>
        <dbReference type="ARBA" id="ARBA00004496"/>
    </source>
</evidence>
<keyword evidence="3" id="KW-0963">Cytoplasm</keyword>
<organism evidence="7 9">
    <name type="scientific">Pseudodesulfovibrio indicus</name>
    <dbReference type="NCBI Taxonomy" id="1716143"/>
    <lineage>
        <taxon>Bacteria</taxon>
        <taxon>Pseudomonadati</taxon>
        <taxon>Thermodesulfobacteriota</taxon>
        <taxon>Desulfovibrionia</taxon>
        <taxon>Desulfovibrionales</taxon>
        <taxon>Desulfovibrionaceae</taxon>
    </lineage>
</organism>
<evidence type="ECO:0000313" key="6">
    <source>
        <dbReference type="EMBL" id="AMK11892.1"/>
    </source>
</evidence>
<dbReference type="InterPro" id="IPR036061">
    <property type="entry name" value="CheW-like_dom_sf"/>
</dbReference>
<comment type="subcellular location">
    <subcellularLocation>
        <location evidence="1">Cytoplasm</location>
    </subcellularLocation>
</comment>
<gene>
    <name evidence="6" type="ORF">AWY79_12595</name>
    <name evidence="7" type="ORF">EDC59_10944</name>
</gene>
<dbReference type="Gene3D" id="2.40.50.180">
    <property type="entry name" value="CheA-289, Domain 4"/>
    <property type="match status" value="1"/>
</dbReference>
<reference evidence="6 8" key="1">
    <citation type="journal article" date="2016" name="Front. Microbiol.">
        <title>Genome Sequence of the Piezophilic, Mesophilic Sulfate-Reducing Bacterium Desulfovibrio indicus J2T.</title>
        <authorList>
            <person name="Cao J."/>
            <person name="Maignien L."/>
            <person name="Shao Z."/>
            <person name="Alain K."/>
            <person name="Jebbar M."/>
        </authorList>
    </citation>
    <scope>NUCLEOTIDE SEQUENCE [LARGE SCALE GENOMIC DNA]</scope>
    <source>
        <strain evidence="6 8">J2</strain>
    </source>
</reference>
<dbReference type="AlphaFoldDB" id="A0A126QPG8"/>
<dbReference type="PANTHER" id="PTHR22617:SF23">
    <property type="entry name" value="CHEMOTAXIS PROTEIN CHEW"/>
    <property type="match status" value="1"/>
</dbReference>
<dbReference type="GO" id="GO:0007165">
    <property type="term" value="P:signal transduction"/>
    <property type="evidence" value="ECO:0007669"/>
    <property type="project" value="InterPro"/>
</dbReference>